<dbReference type="EMBL" id="CAJNIZ010000374">
    <property type="protein sequence ID" value="CAE7160544.1"/>
    <property type="molecule type" value="Genomic_DNA"/>
</dbReference>
<evidence type="ECO:0000313" key="1">
    <source>
        <dbReference type="EMBL" id="CAE7160544.1"/>
    </source>
</evidence>
<protein>
    <submittedName>
        <fullName evidence="1">Uncharacterized protein</fullName>
    </submittedName>
</protein>
<dbReference type="AlphaFoldDB" id="A0A812IMR0"/>
<sequence length="275" mass="29734">WHCPCGDSTLFSNASLCCSRLAKPHAAVEQAANALLIDDKNAKAAHSLLKAEIALGYSDCNDWQLDVLGKLGQTFKTVAELLEEHRKLPATDLSILQGELGVDLHKPLEVPESAEPRLFYLLAEEGQGQEVETGDLRHRLLTAALLGGSVEALLPATQLLSQSQRLQVLEEIAQAPLLINMEAALAIGQETDDRVTAFLHLAVAAASQSLVVLGEAGKALVDHLLVENHGKWKTGSPYGTWLMAFGGQSRRISELMSEALHIEKEGDIVSFRPKP</sequence>
<reference evidence="1" key="1">
    <citation type="submission" date="2021-02" db="EMBL/GenBank/DDBJ databases">
        <authorList>
            <person name="Dougan E. K."/>
            <person name="Rhodes N."/>
            <person name="Thang M."/>
            <person name="Chan C."/>
        </authorList>
    </citation>
    <scope>NUCLEOTIDE SEQUENCE</scope>
</reference>
<dbReference type="OrthoDB" id="10517305at2759"/>
<accession>A0A812IMR0</accession>
<feature type="non-terminal residue" evidence="1">
    <location>
        <position position="1"/>
    </location>
</feature>
<keyword evidence="2" id="KW-1185">Reference proteome</keyword>
<comment type="caution">
    <text evidence="1">The sequence shown here is derived from an EMBL/GenBank/DDBJ whole genome shotgun (WGS) entry which is preliminary data.</text>
</comment>
<proteinExistence type="predicted"/>
<evidence type="ECO:0000313" key="2">
    <source>
        <dbReference type="Proteomes" id="UP000649617"/>
    </source>
</evidence>
<organism evidence="1 2">
    <name type="scientific">Symbiodinium pilosum</name>
    <name type="common">Dinoflagellate</name>
    <dbReference type="NCBI Taxonomy" id="2952"/>
    <lineage>
        <taxon>Eukaryota</taxon>
        <taxon>Sar</taxon>
        <taxon>Alveolata</taxon>
        <taxon>Dinophyceae</taxon>
        <taxon>Suessiales</taxon>
        <taxon>Symbiodiniaceae</taxon>
        <taxon>Symbiodinium</taxon>
    </lineage>
</organism>
<gene>
    <name evidence="1" type="ORF">SPIL2461_LOCUS499</name>
</gene>
<dbReference type="Proteomes" id="UP000649617">
    <property type="component" value="Unassembled WGS sequence"/>
</dbReference>
<name>A0A812IMR0_SYMPI</name>